<dbReference type="KEGG" id="geh:HYN69_04925"/>
<reference evidence="2 3" key="1">
    <citation type="submission" date="2018-04" db="EMBL/GenBank/DDBJ databases">
        <title>Genome sequencing of Gemmobacter.</title>
        <authorList>
            <person name="Yi H."/>
            <person name="Baek M.-G."/>
        </authorList>
    </citation>
    <scope>NUCLEOTIDE SEQUENCE [LARGE SCALE GENOMIC DNA]</scope>
    <source>
        <strain evidence="2 3">HYN0069</strain>
    </source>
</reference>
<dbReference type="EMBL" id="CP028918">
    <property type="protein sequence ID" value="AWB47946.1"/>
    <property type="molecule type" value="Genomic_DNA"/>
</dbReference>
<name>A0A2S0UJG5_9RHOB</name>
<feature type="transmembrane region" description="Helical" evidence="1">
    <location>
        <begin position="19"/>
        <end position="40"/>
    </location>
</feature>
<proteinExistence type="predicted"/>
<dbReference type="OrthoDB" id="7876971at2"/>
<organism evidence="2 3">
    <name type="scientific">Paragemmobacter aquarius</name>
    <dbReference type="NCBI Taxonomy" id="2169400"/>
    <lineage>
        <taxon>Bacteria</taxon>
        <taxon>Pseudomonadati</taxon>
        <taxon>Pseudomonadota</taxon>
        <taxon>Alphaproteobacteria</taxon>
        <taxon>Rhodobacterales</taxon>
        <taxon>Paracoccaceae</taxon>
        <taxon>Paragemmobacter</taxon>
    </lineage>
</organism>
<dbReference type="Proteomes" id="UP000244496">
    <property type="component" value="Chromosome"/>
</dbReference>
<evidence type="ECO:0000256" key="1">
    <source>
        <dbReference type="SAM" id="Phobius"/>
    </source>
</evidence>
<protein>
    <recommendedName>
        <fullName evidence="4">Heavy-metal resistance</fullName>
    </recommendedName>
</protein>
<evidence type="ECO:0008006" key="4">
    <source>
        <dbReference type="Google" id="ProtNLM"/>
    </source>
</evidence>
<dbReference type="InterPro" id="IPR025961">
    <property type="entry name" value="Metal_resist"/>
</dbReference>
<gene>
    <name evidence="2" type="ORF">HYN69_04925</name>
</gene>
<keyword evidence="1" id="KW-0812">Transmembrane</keyword>
<dbReference type="AlphaFoldDB" id="A0A2S0UJG5"/>
<accession>A0A2S0UJG5</accession>
<evidence type="ECO:0000313" key="2">
    <source>
        <dbReference type="EMBL" id="AWB47946.1"/>
    </source>
</evidence>
<dbReference type="Pfam" id="PF13801">
    <property type="entry name" value="Metal_resist"/>
    <property type="match status" value="1"/>
</dbReference>
<sequence>MDRAGAEGAEVRNGKGVRIALAISVALNLLVIGLVAGAVLRDGGPRGRMGNDLALGPFTEALAPADRAALRQEFMQRMPEMRDARRQMRADFKGLLLALRAEPFDVAAVRGLIAGQSERMAGRLAVGQDLLVGRIEAMTPEARAAFADRLEEGLRRGPERRGAGG</sequence>
<keyword evidence="3" id="KW-1185">Reference proteome</keyword>
<keyword evidence="1" id="KW-1133">Transmembrane helix</keyword>
<keyword evidence="1" id="KW-0472">Membrane</keyword>
<evidence type="ECO:0000313" key="3">
    <source>
        <dbReference type="Proteomes" id="UP000244496"/>
    </source>
</evidence>